<accession>A0A3B0TMV8</accession>
<name>A0A3B0TMV8_9ZZZZ</name>
<dbReference type="AlphaFoldDB" id="A0A3B0TMV8"/>
<dbReference type="InterPro" id="IPR001279">
    <property type="entry name" value="Metallo-B-lactamas"/>
</dbReference>
<evidence type="ECO:0000259" key="1">
    <source>
        <dbReference type="SMART" id="SM00849"/>
    </source>
</evidence>
<gene>
    <name evidence="2" type="ORF">MNBD_ALPHA09-505</name>
</gene>
<keyword evidence="2" id="KW-0269">Exonuclease</keyword>
<feature type="domain" description="Metallo-beta-lactamase" evidence="1">
    <location>
        <begin position="13"/>
        <end position="194"/>
    </location>
</feature>
<dbReference type="SUPFAM" id="SSF56281">
    <property type="entry name" value="Metallo-hydrolase/oxidoreductase"/>
    <property type="match status" value="1"/>
</dbReference>
<dbReference type="SMART" id="SM00849">
    <property type="entry name" value="Lactamase_B"/>
    <property type="match status" value="1"/>
</dbReference>
<dbReference type="Gene3D" id="3.60.15.10">
    <property type="entry name" value="Ribonuclease Z/Hydroxyacylglutathione hydrolase-like"/>
    <property type="match status" value="1"/>
</dbReference>
<dbReference type="InterPro" id="IPR050698">
    <property type="entry name" value="MBL"/>
</dbReference>
<dbReference type="GO" id="GO:0004521">
    <property type="term" value="F:RNA endonuclease activity"/>
    <property type="evidence" value="ECO:0007669"/>
    <property type="project" value="TreeGrafter"/>
</dbReference>
<keyword evidence="2" id="KW-0540">Nuclease</keyword>
<dbReference type="PANTHER" id="PTHR11203:SF37">
    <property type="entry name" value="INTEGRATOR COMPLEX SUBUNIT 11"/>
    <property type="match status" value="1"/>
</dbReference>
<organism evidence="2">
    <name type="scientific">hydrothermal vent metagenome</name>
    <dbReference type="NCBI Taxonomy" id="652676"/>
    <lineage>
        <taxon>unclassified sequences</taxon>
        <taxon>metagenomes</taxon>
        <taxon>ecological metagenomes</taxon>
    </lineage>
</organism>
<dbReference type="GO" id="GO:0004527">
    <property type="term" value="F:exonuclease activity"/>
    <property type="evidence" value="ECO:0007669"/>
    <property type="project" value="UniProtKB-KW"/>
</dbReference>
<dbReference type="Pfam" id="PF00753">
    <property type="entry name" value="Lactamase_B"/>
    <property type="match status" value="1"/>
</dbReference>
<protein>
    <submittedName>
        <fullName evidence="2">Ribonuclease J (Endonuclease and 5' exonuclease)</fullName>
    </submittedName>
</protein>
<reference evidence="2" key="1">
    <citation type="submission" date="2018-06" db="EMBL/GenBank/DDBJ databases">
        <authorList>
            <person name="Zhirakovskaya E."/>
        </authorList>
    </citation>
    <scope>NUCLEOTIDE SEQUENCE</scope>
</reference>
<dbReference type="EMBL" id="UOEM01000105">
    <property type="protein sequence ID" value="VAW17523.1"/>
    <property type="molecule type" value="Genomic_DNA"/>
</dbReference>
<sequence length="380" mass="40257">MKVFLFGGFGEKGRVCIGVESGAGRVLIDVGVRTEGDETDRYPVVSSEFLQQTHGIIITHAHEDHIGAAGYCVRHGFKGSFYLTKATWNEARQALQAYTPPADLAAFDKAPIKIIDPCGTHQIGDLTVKTGRSGHAVGGIWVAVGDGKRKIVHCGDVIPQSPVLAMDPIPACDVLVIDASYGADTVAFSVRAARIRSWVADAGACLLPTPATGRVLELLALLGGGVSIHAGLRRGLEEQLRAKDWFVPGAAENLAENLARCADWTEGMAWPHTALLADDAMGLAGPARRLIPWAARQGVPVLGTGYLPQGSPLAQAHATGKADWLRFPTHPTGPENAEMVRSSRAKMVIAHSCPPSEMMELTQALPGLDANLKTGDSFAV</sequence>
<proteinExistence type="predicted"/>
<keyword evidence="2" id="KW-0378">Hydrolase</keyword>
<evidence type="ECO:0000313" key="2">
    <source>
        <dbReference type="EMBL" id="VAW17523.1"/>
    </source>
</evidence>
<dbReference type="PANTHER" id="PTHR11203">
    <property type="entry name" value="CLEAVAGE AND POLYADENYLATION SPECIFICITY FACTOR FAMILY MEMBER"/>
    <property type="match status" value="1"/>
</dbReference>
<keyword evidence="2" id="KW-0255">Endonuclease</keyword>
<dbReference type="InterPro" id="IPR036866">
    <property type="entry name" value="RibonucZ/Hydroxyglut_hydro"/>
</dbReference>